<gene>
    <name evidence="2" type="ORF">ISP18_14145</name>
</gene>
<organism evidence="2 3">
    <name type="scientific">Dyella humi</name>
    <dbReference type="NCBI Taxonomy" id="1770547"/>
    <lineage>
        <taxon>Bacteria</taxon>
        <taxon>Pseudomonadati</taxon>
        <taxon>Pseudomonadota</taxon>
        <taxon>Gammaproteobacteria</taxon>
        <taxon>Lysobacterales</taxon>
        <taxon>Rhodanobacteraceae</taxon>
        <taxon>Dyella</taxon>
    </lineage>
</organism>
<dbReference type="Proteomes" id="UP001620409">
    <property type="component" value="Unassembled WGS sequence"/>
</dbReference>
<dbReference type="RefSeq" id="WP_380013143.1">
    <property type="nucleotide sequence ID" value="NZ_JADIKI010000023.1"/>
</dbReference>
<reference evidence="2 3" key="1">
    <citation type="submission" date="2020-10" db="EMBL/GenBank/DDBJ databases">
        <title>Phylogeny of dyella-like bacteria.</title>
        <authorList>
            <person name="Fu J."/>
        </authorList>
    </citation>
    <scope>NUCLEOTIDE SEQUENCE [LARGE SCALE GENOMIC DNA]</scope>
    <source>
        <strain evidence="2 3">DHG40</strain>
    </source>
</reference>
<name>A0ABW8IKL8_9GAMM</name>
<feature type="transmembrane region" description="Helical" evidence="1">
    <location>
        <begin position="21"/>
        <end position="42"/>
    </location>
</feature>
<keyword evidence="1" id="KW-0472">Membrane</keyword>
<keyword evidence="1" id="KW-1133">Transmembrane helix</keyword>
<comment type="caution">
    <text evidence="2">The sequence shown here is derived from an EMBL/GenBank/DDBJ whole genome shotgun (WGS) entry which is preliminary data.</text>
</comment>
<feature type="transmembrane region" description="Helical" evidence="1">
    <location>
        <begin position="48"/>
        <end position="68"/>
    </location>
</feature>
<evidence type="ECO:0000313" key="3">
    <source>
        <dbReference type="Proteomes" id="UP001620409"/>
    </source>
</evidence>
<dbReference type="EMBL" id="JADIKI010000023">
    <property type="protein sequence ID" value="MFK2855738.1"/>
    <property type="molecule type" value="Genomic_DNA"/>
</dbReference>
<keyword evidence="3" id="KW-1185">Reference proteome</keyword>
<evidence type="ECO:0000256" key="1">
    <source>
        <dbReference type="SAM" id="Phobius"/>
    </source>
</evidence>
<sequence length="78" mass="8662">MVQFYNELAKRNQRAIAAAPKNILIGPLFFAFMGVVFIVWGLKSPSGMLDFAVILGVGFLVYAVTIYLRARKALARRA</sequence>
<keyword evidence="1" id="KW-0812">Transmembrane</keyword>
<accession>A0ABW8IKL8</accession>
<evidence type="ECO:0000313" key="2">
    <source>
        <dbReference type="EMBL" id="MFK2855738.1"/>
    </source>
</evidence>
<protein>
    <submittedName>
        <fullName evidence="2">Uncharacterized protein</fullName>
    </submittedName>
</protein>
<proteinExistence type="predicted"/>